<sequence length="164" mass="17781">MNLELTVEDDRWQGLEALSRQAISAVLSHAELDPELCEISVLGCDDSRISELNAEFRGKPAATNVLSWPAEDLAPEEAGQAPHPPKPDFTGEIPLGDIAISFDTCAREADEAGKGIDDHVIHLLVHGTLHLLGYDHIRDPDAALMEGIEVEILGKLGIDDPYKV</sequence>
<reference evidence="8" key="1">
    <citation type="submission" date="2019-12" db="EMBL/GenBank/DDBJ databases">
        <title>Ruegeria JWLKs population differentiation of coral mucus and skeleton niches.</title>
        <authorList>
            <person name="Luo D."/>
        </authorList>
    </citation>
    <scope>NUCLEOTIDE SEQUENCE</scope>
    <source>
        <strain evidence="8">HKCCD6181</strain>
    </source>
</reference>
<dbReference type="InterPro" id="IPR023091">
    <property type="entry name" value="MetalPrtase_cat_dom_sf_prd"/>
</dbReference>
<keyword evidence="5 7" id="KW-0378">Hydrolase</keyword>
<dbReference type="NCBIfam" id="TIGR00043">
    <property type="entry name" value="rRNA maturation RNase YbeY"/>
    <property type="match status" value="1"/>
</dbReference>
<gene>
    <name evidence="7 8" type="primary">ybeY</name>
    <name evidence="8" type="ORF">GS634_11105</name>
</gene>
<dbReference type="SUPFAM" id="SSF55486">
    <property type="entry name" value="Metalloproteases ('zincins'), catalytic domain"/>
    <property type="match status" value="1"/>
</dbReference>
<dbReference type="PANTHER" id="PTHR46986:SF1">
    <property type="entry name" value="ENDORIBONUCLEASE YBEY, CHLOROPLASTIC"/>
    <property type="match status" value="1"/>
</dbReference>
<evidence type="ECO:0000256" key="2">
    <source>
        <dbReference type="ARBA" id="ARBA00022722"/>
    </source>
</evidence>
<dbReference type="PANTHER" id="PTHR46986">
    <property type="entry name" value="ENDORIBONUCLEASE YBEY, CHLOROPLASTIC"/>
    <property type="match status" value="1"/>
</dbReference>
<dbReference type="Gene3D" id="3.40.390.30">
    <property type="entry name" value="Metalloproteases ('zincins'), catalytic domain"/>
    <property type="match status" value="1"/>
</dbReference>
<comment type="caution">
    <text evidence="8">The sequence shown here is derived from an EMBL/GenBank/DDBJ whole genome shotgun (WGS) entry which is preliminary data.</text>
</comment>
<evidence type="ECO:0000313" key="8">
    <source>
        <dbReference type="EMBL" id="NOE18665.1"/>
    </source>
</evidence>
<dbReference type="AlphaFoldDB" id="A0AA90YVG4"/>
<comment type="similarity">
    <text evidence="1 7">Belongs to the endoribonuclease YbeY family.</text>
</comment>
<dbReference type="Pfam" id="PF02130">
    <property type="entry name" value="YbeY"/>
    <property type="match status" value="1"/>
</dbReference>
<protein>
    <recommendedName>
        <fullName evidence="7">Endoribonuclease YbeY</fullName>
        <ecNumber evidence="7">3.1.-.-</ecNumber>
    </recommendedName>
</protein>
<keyword evidence="7" id="KW-0963">Cytoplasm</keyword>
<dbReference type="RefSeq" id="WP_171330058.1">
    <property type="nucleotide sequence ID" value="NZ_WVRA01000003.1"/>
</dbReference>
<dbReference type="InterPro" id="IPR002036">
    <property type="entry name" value="YbeY"/>
</dbReference>
<dbReference type="GO" id="GO:0004222">
    <property type="term" value="F:metalloendopeptidase activity"/>
    <property type="evidence" value="ECO:0007669"/>
    <property type="project" value="InterPro"/>
</dbReference>
<dbReference type="GO" id="GO:0006364">
    <property type="term" value="P:rRNA processing"/>
    <property type="evidence" value="ECO:0007669"/>
    <property type="project" value="UniProtKB-UniRule"/>
</dbReference>
<dbReference type="HAMAP" id="MF_00009">
    <property type="entry name" value="Endoribonucl_YbeY"/>
    <property type="match status" value="1"/>
</dbReference>
<evidence type="ECO:0000313" key="9">
    <source>
        <dbReference type="Proteomes" id="UP000597886"/>
    </source>
</evidence>
<evidence type="ECO:0000256" key="4">
    <source>
        <dbReference type="ARBA" id="ARBA00022759"/>
    </source>
</evidence>
<feature type="binding site" evidence="7">
    <location>
        <position position="136"/>
    </location>
    <ligand>
        <name>Zn(2+)</name>
        <dbReference type="ChEBI" id="CHEBI:29105"/>
        <note>catalytic</note>
    </ligand>
</feature>
<feature type="binding site" evidence="7">
    <location>
        <position position="126"/>
    </location>
    <ligand>
        <name>Zn(2+)</name>
        <dbReference type="ChEBI" id="CHEBI:29105"/>
        <note>catalytic</note>
    </ligand>
</feature>
<keyword evidence="6 7" id="KW-0862">Zinc</keyword>
<dbReference type="GO" id="GO:0005737">
    <property type="term" value="C:cytoplasm"/>
    <property type="evidence" value="ECO:0007669"/>
    <property type="project" value="UniProtKB-SubCell"/>
</dbReference>
<dbReference type="GO" id="GO:0004521">
    <property type="term" value="F:RNA endonuclease activity"/>
    <property type="evidence" value="ECO:0007669"/>
    <property type="project" value="UniProtKB-UniRule"/>
</dbReference>
<dbReference type="GO" id="GO:0008270">
    <property type="term" value="F:zinc ion binding"/>
    <property type="evidence" value="ECO:0007669"/>
    <property type="project" value="UniProtKB-UniRule"/>
</dbReference>
<name>A0AA90YVG4_9RHOB</name>
<evidence type="ECO:0000256" key="6">
    <source>
        <dbReference type="ARBA" id="ARBA00022833"/>
    </source>
</evidence>
<dbReference type="PROSITE" id="PS01306">
    <property type="entry name" value="UPF0054"/>
    <property type="match status" value="1"/>
</dbReference>
<keyword evidence="7" id="KW-0698">rRNA processing</keyword>
<keyword evidence="4 7" id="KW-0255">Endonuclease</keyword>
<keyword evidence="7" id="KW-0690">Ribosome biogenesis</keyword>
<comment type="cofactor">
    <cofactor evidence="7">
        <name>Zn(2+)</name>
        <dbReference type="ChEBI" id="CHEBI:29105"/>
    </cofactor>
    <text evidence="7">Binds 1 zinc ion.</text>
</comment>
<dbReference type="Proteomes" id="UP000597886">
    <property type="component" value="Unassembled WGS sequence"/>
</dbReference>
<proteinExistence type="inferred from homology"/>
<feature type="binding site" evidence="7">
    <location>
        <position position="130"/>
    </location>
    <ligand>
        <name>Zn(2+)</name>
        <dbReference type="ChEBI" id="CHEBI:29105"/>
        <note>catalytic</note>
    </ligand>
</feature>
<comment type="subcellular location">
    <subcellularLocation>
        <location evidence="7">Cytoplasm</location>
    </subcellularLocation>
</comment>
<keyword evidence="3 7" id="KW-0479">Metal-binding</keyword>
<dbReference type="InterPro" id="IPR020549">
    <property type="entry name" value="YbeY_CS"/>
</dbReference>
<comment type="function">
    <text evidence="7">Single strand-specific metallo-endoribonuclease involved in late-stage 70S ribosome quality control and in maturation of the 3' terminus of the 16S rRNA.</text>
</comment>
<organism evidence="8 9">
    <name type="scientific">Ruegeria atlantica</name>
    <dbReference type="NCBI Taxonomy" id="81569"/>
    <lineage>
        <taxon>Bacteria</taxon>
        <taxon>Pseudomonadati</taxon>
        <taxon>Pseudomonadota</taxon>
        <taxon>Alphaproteobacteria</taxon>
        <taxon>Rhodobacterales</taxon>
        <taxon>Roseobacteraceae</taxon>
        <taxon>Ruegeria</taxon>
    </lineage>
</organism>
<dbReference type="EC" id="3.1.-.-" evidence="7"/>
<accession>A0AA90YVG4</accession>
<keyword evidence="2 7" id="KW-0540">Nuclease</keyword>
<evidence type="ECO:0000256" key="5">
    <source>
        <dbReference type="ARBA" id="ARBA00022801"/>
    </source>
</evidence>
<evidence type="ECO:0000256" key="1">
    <source>
        <dbReference type="ARBA" id="ARBA00010875"/>
    </source>
</evidence>
<dbReference type="EMBL" id="WVRA01000003">
    <property type="protein sequence ID" value="NOE18665.1"/>
    <property type="molecule type" value="Genomic_DNA"/>
</dbReference>
<evidence type="ECO:0000256" key="7">
    <source>
        <dbReference type="HAMAP-Rule" id="MF_00009"/>
    </source>
</evidence>
<evidence type="ECO:0000256" key="3">
    <source>
        <dbReference type="ARBA" id="ARBA00022723"/>
    </source>
</evidence>